<evidence type="ECO:0000313" key="2">
    <source>
        <dbReference type="Proteomes" id="UP001610335"/>
    </source>
</evidence>
<gene>
    <name evidence="1" type="ORF">BDW59DRAFT_138928</name>
</gene>
<evidence type="ECO:0000313" key="1">
    <source>
        <dbReference type="EMBL" id="KAL2832929.1"/>
    </source>
</evidence>
<dbReference type="Proteomes" id="UP001610335">
    <property type="component" value="Unassembled WGS sequence"/>
</dbReference>
<comment type="caution">
    <text evidence="1">The sequence shown here is derived from an EMBL/GenBank/DDBJ whole genome shotgun (WGS) entry which is preliminary data.</text>
</comment>
<keyword evidence="2" id="KW-1185">Reference proteome</keyword>
<organism evidence="1 2">
    <name type="scientific">Aspergillus cavernicola</name>
    <dbReference type="NCBI Taxonomy" id="176166"/>
    <lineage>
        <taxon>Eukaryota</taxon>
        <taxon>Fungi</taxon>
        <taxon>Dikarya</taxon>
        <taxon>Ascomycota</taxon>
        <taxon>Pezizomycotina</taxon>
        <taxon>Eurotiomycetes</taxon>
        <taxon>Eurotiomycetidae</taxon>
        <taxon>Eurotiales</taxon>
        <taxon>Aspergillaceae</taxon>
        <taxon>Aspergillus</taxon>
        <taxon>Aspergillus subgen. Nidulantes</taxon>
    </lineage>
</organism>
<sequence length="175" mass="20531">MHSLQWCKEFSIRQTTLYHGQDNRLRTPTNGSVIDEFFRSFNPGLSPPRRHERLRLFLEQTGALRSFLNVIQSQHPPLNSRVLAVVDDRCDPCLKFTGISDSAVFLPVRQEDDWLQDSRRLRKHRLFRLYKYTSVLIESSHISDLGILRISHAGILNIFWHLHCYMICTSRYTGC</sequence>
<proteinExistence type="predicted"/>
<reference evidence="1 2" key="1">
    <citation type="submission" date="2024-07" db="EMBL/GenBank/DDBJ databases">
        <title>Section-level genome sequencing and comparative genomics of Aspergillus sections Usti and Cavernicolus.</title>
        <authorList>
            <consortium name="Lawrence Berkeley National Laboratory"/>
            <person name="Nybo J.L."/>
            <person name="Vesth T.C."/>
            <person name="Theobald S."/>
            <person name="Frisvad J.C."/>
            <person name="Larsen T.O."/>
            <person name="Kjaerboelling I."/>
            <person name="Rothschild-Mancinelli K."/>
            <person name="Lyhne E.K."/>
            <person name="Kogle M.E."/>
            <person name="Barry K."/>
            <person name="Clum A."/>
            <person name="Na H."/>
            <person name="Ledsgaard L."/>
            <person name="Lin J."/>
            <person name="Lipzen A."/>
            <person name="Kuo A."/>
            <person name="Riley R."/>
            <person name="Mondo S."/>
            <person name="LaButti K."/>
            <person name="Haridas S."/>
            <person name="Pangalinan J."/>
            <person name="Salamov A.A."/>
            <person name="Simmons B.A."/>
            <person name="Magnuson J.K."/>
            <person name="Chen J."/>
            <person name="Drula E."/>
            <person name="Henrissat B."/>
            <person name="Wiebenga A."/>
            <person name="Lubbers R.J."/>
            <person name="Gomes A.C."/>
            <person name="Makela M.R."/>
            <person name="Stajich J."/>
            <person name="Grigoriev I.V."/>
            <person name="Mortensen U.H."/>
            <person name="De vries R.P."/>
            <person name="Baker S.E."/>
            <person name="Andersen M.R."/>
        </authorList>
    </citation>
    <scope>NUCLEOTIDE SEQUENCE [LARGE SCALE GENOMIC DNA]</scope>
    <source>
        <strain evidence="1 2">CBS 600.67</strain>
    </source>
</reference>
<protein>
    <submittedName>
        <fullName evidence="1">Uncharacterized protein</fullName>
    </submittedName>
</protein>
<name>A0ABR4IYR7_9EURO</name>
<accession>A0ABR4IYR7</accession>
<dbReference type="EMBL" id="JBFXLS010000005">
    <property type="protein sequence ID" value="KAL2832929.1"/>
    <property type="molecule type" value="Genomic_DNA"/>
</dbReference>